<gene>
    <name evidence="6" type="ORF">JTE90_020364</name>
</gene>
<keyword evidence="2" id="KW-0646">Protease inhibitor</keyword>
<dbReference type="Gene3D" id="3.30.497.10">
    <property type="entry name" value="Antithrombin, subunit I, domain 2"/>
    <property type="match status" value="1"/>
</dbReference>
<dbReference type="InterPro" id="IPR042178">
    <property type="entry name" value="Serpin_sf_1"/>
</dbReference>
<protein>
    <recommendedName>
        <fullName evidence="5">Serpin domain-containing protein</fullName>
    </recommendedName>
</protein>
<dbReference type="AlphaFoldDB" id="A0AAV6TXF7"/>
<accession>A0AAV6TXF7</accession>
<proteinExistence type="inferred from homology"/>
<dbReference type="InterPro" id="IPR023796">
    <property type="entry name" value="Serpin_dom"/>
</dbReference>
<dbReference type="Proteomes" id="UP000827092">
    <property type="component" value="Unassembled WGS sequence"/>
</dbReference>
<evidence type="ECO:0000313" key="7">
    <source>
        <dbReference type="Proteomes" id="UP000827092"/>
    </source>
</evidence>
<name>A0AAV6TXF7_9ARAC</name>
<sequence>MHQEDYFGYSRKETFTVLQMPYIGHKVAMMILLPHSLDGIGQLEDQISPGLFKKLHAGIKRTKVNVSLPKFRFEYEKTMKETLQDLGLSKVFESNADLSGVNNKSLLYVSDVVHKAVIEVNETGSEAAAATAVIAVGYCMMIEQIQKFIVDHPFLFVIYSLENYALLFLGKIKEL</sequence>
<dbReference type="InterPro" id="IPR023795">
    <property type="entry name" value="Serpin_CS"/>
</dbReference>
<evidence type="ECO:0000313" key="6">
    <source>
        <dbReference type="EMBL" id="KAG8176528.1"/>
    </source>
</evidence>
<dbReference type="SUPFAM" id="SSF56574">
    <property type="entry name" value="Serpins"/>
    <property type="match status" value="1"/>
</dbReference>
<dbReference type="InterPro" id="IPR036186">
    <property type="entry name" value="Serpin_sf"/>
</dbReference>
<evidence type="ECO:0000256" key="4">
    <source>
        <dbReference type="RuleBase" id="RU000411"/>
    </source>
</evidence>
<dbReference type="PANTHER" id="PTHR11461:SF211">
    <property type="entry name" value="GH10112P-RELATED"/>
    <property type="match status" value="1"/>
</dbReference>
<evidence type="ECO:0000256" key="3">
    <source>
        <dbReference type="ARBA" id="ARBA00022900"/>
    </source>
</evidence>
<dbReference type="SMART" id="SM00093">
    <property type="entry name" value="SERPIN"/>
    <property type="match status" value="1"/>
</dbReference>
<dbReference type="Gene3D" id="2.30.39.10">
    <property type="entry name" value="Alpha-1-antitrypsin, domain 1"/>
    <property type="match status" value="1"/>
</dbReference>
<dbReference type="PROSITE" id="PS00284">
    <property type="entry name" value="SERPIN"/>
    <property type="match status" value="1"/>
</dbReference>
<dbReference type="InterPro" id="IPR042185">
    <property type="entry name" value="Serpin_sf_2"/>
</dbReference>
<evidence type="ECO:0000259" key="5">
    <source>
        <dbReference type="SMART" id="SM00093"/>
    </source>
</evidence>
<dbReference type="EMBL" id="JAFNEN010000869">
    <property type="protein sequence ID" value="KAG8176528.1"/>
    <property type="molecule type" value="Genomic_DNA"/>
</dbReference>
<feature type="domain" description="Serpin" evidence="5">
    <location>
        <begin position="1"/>
        <end position="175"/>
    </location>
</feature>
<dbReference type="InterPro" id="IPR000215">
    <property type="entry name" value="Serpin_fam"/>
</dbReference>
<dbReference type="Pfam" id="PF00079">
    <property type="entry name" value="Serpin"/>
    <property type="match status" value="1"/>
</dbReference>
<reference evidence="6 7" key="1">
    <citation type="journal article" date="2022" name="Nat. Ecol. Evol.">
        <title>A masculinizing supergene underlies an exaggerated male reproductive morph in a spider.</title>
        <authorList>
            <person name="Hendrickx F."/>
            <person name="De Corte Z."/>
            <person name="Sonet G."/>
            <person name="Van Belleghem S.M."/>
            <person name="Kostlbacher S."/>
            <person name="Vangestel C."/>
        </authorList>
    </citation>
    <scope>NUCLEOTIDE SEQUENCE [LARGE SCALE GENOMIC DNA]</scope>
    <source>
        <strain evidence="6">W744_W776</strain>
    </source>
</reference>
<dbReference type="PANTHER" id="PTHR11461">
    <property type="entry name" value="SERINE PROTEASE INHIBITOR, SERPIN"/>
    <property type="match status" value="1"/>
</dbReference>
<dbReference type="GO" id="GO:0004867">
    <property type="term" value="F:serine-type endopeptidase inhibitor activity"/>
    <property type="evidence" value="ECO:0007669"/>
    <property type="project" value="UniProtKB-KW"/>
</dbReference>
<organism evidence="6 7">
    <name type="scientific">Oedothorax gibbosus</name>
    <dbReference type="NCBI Taxonomy" id="931172"/>
    <lineage>
        <taxon>Eukaryota</taxon>
        <taxon>Metazoa</taxon>
        <taxon>Ecdysozoa</taxon>
        <taxon>Arthropoda</taxon>
        <taxon>Chelicerata</taxon>
        <taxon>Arachnida</taxon>
        <taxon>Araneae</taxon>
        <taxon>Araneomorphae</taxon>
        <taxon>Entelegynae</taxon>
        <taxon>Araneoidea</taxon>
        <taxon>Linyphiidae</taxon>
        <taxon>Erigoninae</taxon>
        <taxon>Oedothorax</taxon>
    </lineage>
</organism>
<evidence type="ECO:0000256" key="1">
    <source>
        <dbReference type="ARBA" id="ARBA00009500"/>
    </source>
</evidence>
<keyword evidence="3" id="KW-0722">Serine protease inhibitor</keyword>
<keyword evidence="7" id="KW-1185">Reference proteome</keyword>
<comment type="similarity">
    <text evidence="1 4">Belongs to the serpin family.</text>
</comment>
<dbReference type="GO" id="GO:0005615">
    <property type="term" value="C:extracellular space"/>
    <property type="evidence" value="ECO:0007669"/>
    <property type="project" value="InterPro"/>
</dbReference>
<comment type="caution">
    <text evidence="6">The sequence shown here is derived from an EMBL/GenBank/DDBJ whole genome shotgun (WGS) entry which is preliminary data.</text>
</comment>
<evidence type="ECO:0000256" key="2">
    <source>
        <dbReference type="ARBA" id="ARBA00022690"/>
    </source>
</evidence>